<dbReference type="GeneID" id="77288766"/>
<organism evidence="1">
    <name type="scientific">Planktothrix agardhii</name>
    <name type="common">Oscillatoria agardhii</name>
    <dbReference type="NCBI Taxonomy" id="1160"/>
    <lineage>
        <taxon>Bacteria</taxon>
        <taxon>Bacillati</taxon>
        <taxon>Cyanobacteriota</taxon>
        <taxon>Cyanophyceae</taxon>
        <taxon>Oscillatoriophycideae</taxon>
        <taxon>Oscillatoriales</taxon>
        <taxon>Microcoleaceae</taxon>
        <taxon>Planktothrix</taxon>
    </lineage>
</organism>
<gene>
    <name evidence="1" type="ORF">PLAM_0947</name>
</gene>
<dbReference type="EMBL" id="LO018304">
    <property type="protein sequence ID" value="CUM58914.1"/>
    <property type="molecule type" value="Genomic_DNA"/>
</dbReference>
<accession>A0A1J1JBW8</accession>
<sequence>MRSQPGIEVASEATNAETGLLNQLIMIHTQGSDQNLAIADRTLNPTTTG</sequence>
<protein>
    <submittedName>
        <fullName evidence="1">Uncharacterized protein</fullName>
    </submittedName>
</protein>
<dbReference type="AlphaFoldDB" id="A0A1J1JBW8"/>
<dbReference type="RefSeq" id="WP_155806310.1">
    <property type="nucleotide sequence ID" value="NZ_CAJCFV010000067.1"/>
</dbReference>
<name>A0A1J1JBW8_PLAAG</name>
<reference evidence="1" key="1">
    <citation type="submission" date="2015-09" db="EMBL/GenBank/DDBJ databases">
        <authorList>
            <person name="Jackson K.R."/>
            <person name="Lunt B.L."/>
            <person name="Fisher J.N.B."/>
            <person name="Gardner A.V."/>
            <person name="Bailey M.E."/>
            <person name="Deus L.M."/>
            <person name="Earl A.S."/>
            <person name="Gibby P.D."/>
            <person name="Hartmann K.A."/>
            <person name="Liu J.E."/>
            <person name="Manci A.M."/>
            <person name="Nielsen D.A."/>
            <person name="Solomon M.B."/>
            <person name="Breakwell D.P."/>
            <person name="Burnett S.H."/>
            <person name="Grose J.H."/>
        </authorList>
    </citation>
    <scope>NUCLEOTIDE SEQUENCE</scope>
    <source>
        <strain evidence="1">7805</strain>
    </source>
</reference>
<evidence type="ECO:0000313" key="1">
    <source>
        <dbReference type="EMBL" id="CUM58914.1"/>
    </source>
</evidence>
<proteinExistence type="predicted"/>